<evidence type="ECO:0000313" key="9">
    <source>
        <dbReference type="Proteomes" id="UP000250321"/>
    </source>
</evidence>
<dbReference type="AlphaFoldDB" id="A0A314YEK6"/>
<accession>A0A314YEK6</accession>
<dbReference type="InterPro" id="IPR044839">
    <property type="entry name" value="NDR1-like"/>
</dbReference>
<evidence type="ECO:0000259" key="7">
    <source>
        <dbReference type="Pfam" id="PF03168"/>
    </source>
</evidence>
<name>A0A314YEK6_PRUYE</name>
<protein>
    <submittedName>
        <fullName evidence="8">NDR1/HIN1-like protein 13</fullName>
    </submittedName>
</protein>
<comment type="caution">
    <text evidence="8">The sequence shown here is derived from an EMBL/GenBank/DDBJ whole genome shotgun (WGS) entry which is preliminary data.</text>
</comment>
<proteinExistence type="predicted"/>
<reference evidence="8 9" key="1">
    <citation type="submission" date="2018-02" db="EMBL/GenBank/DDBJ databases">
        <title>Draft genome of wild Prunus yedoensis var. nudiflora.</title>
        <authorList>
            <person name="Baek S."/>
            <person name="Kim J.-H."/>
            <person name="Choi K."/>
            <person name="Kim G.-B."/>
            <person name="Cho A."/>
            <person name="Jang H."/>
            <person name="Shin C.-H."/>
            <person name="Yu H.-J."/>
            <person name="Mun J.-H."/>
        </authorList>
    </citation>
    <scope>NUCLEOTIDE SEQUENCE [LARGE SCALE GENOMIC DNA]</scope>
    <source>
        <strain evidence="9">cv. Jeju island</strain>
        <tissue evidence="8">Leaf</tissue>
    </source>
</reference>
<dbReference type="PANTHER" id="PTHR31234">
    <property type="entry name" value="LATE EMBRYOGENESIS ABUNDANT (LEA) HYDROXYPROLINE-RICH GLYCOPROTEIN FAMILY"/>
    <property type="match status" value="1"/>
</dbReference>
<evidence type="ECO:0000256" key="3">
    <source>
        <dbReference type="ARBA" id="ARBA00022989"/>
    </source>
</evidence>
<evidence type="ECO:0000256" key="6">
    <source>
        <dbReference type="SAM" id="Phobius"/>
    </source>
</evidence>
<organism evidence="8 9">
    <name type="scientific">Prunus yedoensis var. nudiflora</name>
    <dbReference type="NCBI Taxonomy" id="2094558"/>
    <lineage>
        <taxon>Eukaryota</taxon>
        <taxon>Viridiplantae</taxon>
        <taxon>Streptophyta</taxon>
        <taxon>Embryophyta</taxon>
        <taxon>Tracheophyta</taxon>
        <taxon>Spermatophyta</taxon>
        <taxon>Magnoliopsida</taxon>
        <taxon>eudicotyledons</taxon>
        <taxon>Gunneridae</taxon>
        <taxon>Pentapetalae</taxon>
        <taxon>rosids</taxon>
        <taxon>fabids</taxon>
        <taxon>Rosales</taxon>
        <taxon>Rosaceae</taxon>
        <taxon>Amygdaloideae</taxon>
        <taxon>Amygdaleae</taxon>
        <taxon>Prunus</taxon>
    </lineage>
</organism>
<dbReference type="Pfam" id="PF03168">
    <property type="entry name" value="LEA_2"/>
    <property type="match status" value="1"/>
</dbReference>
<dbReference type="InterPro" id="IPR004864">
    <property type="entry name" value="LEA_2"/>
</dbReference>
<dbReference type="OrthoDB" id="777167at2759"/>
<keyword evidence="9" id="KW-1185">Reference proteome</keyword>
<feature type="region of interest" description="Disordered" evidence="5">
    <location>
        <begin position="1"/>
        <end position="20"/>
    </location>
</feature>
<evidence type="ECO:0000256" key="4">
    <source>
        <dbReference type="ARBA" id="ARBA00023136"/>
    </source>
</evidence>
<dbReference type="GO" id="GO:0098542">
    <property type="term" value="P:defense response to other organism"/>
    <property type="evidence" value="ECO:0007669"/>
    <property type="project" value="InterPro"/>
</dbReference>
<evidence type="ECO:0000256" key="2">
    <source>
        <dbReference type="ARBA" id="ARBA00022692"/>
    </source>
</evidence>
<keyword evidence="2 6" id="KW-0812">Transmembrane</keyword>
<dbReference type="STRING" id="2094558.A0A314YEK6"/>
<feature type="domain" description="Late embryogenesis abundant protein LEA-2 subgroup" evidence="7">
    <location>
        <begin position="115"/>
        <end position="216"/>
    </location>
</feature>
<feature type="compositionally biased region" description="Low complexity" evidence="5">
    <location>
        <begin position="7"/>
        <end position="20"/>
    </location>
</feature>
<evidence type="ECO:0000256" key="5">
    <source>
        <dbReference type="SAM" id="MobiDB-lite"/>
    </source>
</evidence>
<dbReference type="PANTHER" id="PTHR31234:SF2">
    <property type="entry name" value="OS05G0199100 PROTEIN"/>
    <property type="match status" value="1"/>
</dbReference>
<dbReference type="GO" id="GO:0005886">
    <property type="term" value="C:plasma membrane"/>
    <property type="evidence" value="ECO:0007669"/>
    <property type="project" value="TreeGrafter"/>
</dbReference>
<comment type="subcellular location">
    <subcellularLocation>
        <location evidence="1">Membrane</location>
        <topology evidence="1">Single-pass membrane protein</topology>
    </subcellularLocation>
</comment>
<keyword evidence="3 6" id="KW-1133">Transmembrane helix</keyword>
<evidence type="ECO:0000256" key="1">
    <source>
        <dbReference type="ARBA" id="ARBA00004167"/>
    </source>
</evidence>
<feature type="transmembrane region" description="Helical" evidence="6">
    <location>
        <begin position="56"/>
        <end position="82"/>
    </location>
</feature>
<dbReference type="Proteomes" id="UP000250321">
    <property type="component" value="Unassembled WGS sequence"/>
</dbReference>
<dbReference type="Gene3D" id="2.60.40.1820">
    <property type="match status" value="1"/>
</dbReference>
<dbReference type="EMBL" id="PJQY01001220">
    <property type="protein sequence ID" value="PQQ04607.1"/>
    <property type="molecule type" value="Genomic_DNA"/>
</dbReference>
<sequence length="262" mass="28979">MADRVYPTAKPATSAPATAANPAFPATKAQLYSNTRPAYRPQPHHRRRSRSRCCSCCLWIIFLILLQLAIVAALGAAFYVFYRPHRPSFSVTSLKVQTLNFTTNSHLTSSFNLNITARNRNKKLVFIYNPMAISIFSNDVDIGDGIIPSFVHGKKNTTLLKTKIASSGKELQSSEVSTLKADIKSKSGLPLKVRLDTKVRVKVLGLKTPRIGIRVTVRGLRLLLFQLLKLLPLLLLPTLSVRLTLESRSGNGPCEGKLNLQN</sequence>
<gene>
    <name evidence="8" type="ORF">Pyn_40325</name>
</gene>
<keyword evidence="4 6" id="KW-0472">Membrane</keyword>
<evidence type="ECO:0000313" key="8">
    <source>
        <dbReference type="EMBL" id="PQQ04607.1"/>
    </source>
</evidence>